<dbReference type="SMART" id="SM01043">
    <property type="entry name" value="BTAD"/>
    <property type="match status" value="1"/>
</dbReference>
<dbReference type="AlphaFoldDB" id="A0A4R7W538"/>
<dbReference type="SUPFAM" id="SSF52540">
    <property type="entry name" value="P-loop containing nucleoside triphosphate hydrolases"/>
    <property type="match status" value="1"/>
</dbReference>
<dbReference type="SMART" id="SM00862">
    <property type="entry name" value="Trans_reg_C"/>
    <property type="match status" value="1"/>
</dbReference>
<dbReference type="Gene3D" id="1.25.40.10">
    <property type="entry name" value="Tetratricopeptide repeat domain"/>
    <property type="match status" value="3"/>
</dbReference>
<organism evidence="5 6">
    <name type="scientific">Actinophytocola oryzae</name>
    <dbReference type="NCBI Taxonomy" id="502181"/>
    <lineage>
        <taxon>Bacteria</taxon>
        <taxon>Bacillati</taxon>
        <taxon>Actinomycetota</taxon>
        <taxon>Actinomycetes</taxon>
        <taxon>Pseudonocardiales</taxon>
        <taxon>Pseudonocardiaceae</taxon>
    </lineage>
</organism>
<name>A0A4R7W538_9PSEU</name>
<dbReference type="SUPFAM" id="SSF46894">
    <property type="entry name" value="C-terminal effector domain of the bipartite response regulators"/>
    <property type="match status" value="1"/>
</dbReference>
<dbReference type="PRINTS" id="PR00364">
    <property type="entry name" value="DISEASERSIST"/>
</dbReference>
<dbReference type="Proteomes" id="UP000294927">
    <property type="component" value="Unassembled WGS sequence"/>
</dbReference>
<dbReference type="PANTHER" id="PTHR47691">
    <property type="entry name" value="REGULATOR-RELATED"/>
    <property type="match status" value="1"/>
</dbReference>
<dbReference type="InterPro" id="IPR011990">
    <property type="entry name" value="TPR-like_helical_dom_sf"/>
</dbReference>
<comment type="similarity">
    <text evidence="1">Belongs to the AfsR/DnrI/RedD regulatory family.</text>
</comment>
<dbReference type="GO" id="GO:0003677">
    <property type="term" value="F:DNA binding"/>
    <property type="evidence" value="ECO:0007669"/>
    <property type="project" value="UniProtKB-KW"/>
</dbReference>
<protein>
    <submittedName>
        <fullName evidence="5">Putative ATPase</fullName>
    </submittedName>
</protein>
<dbReference type="GO" id="GO:0006355">
    <property type="term" value="P:regulation of DNA-templated transcription"/>
    <property type="evidence" value="ECO:0007669"/>
    <property type="project" value="InterPro"/>
</dbReference>
<dbReference type="EMBL" id="SOCP01000001">
    <property type="protein sequence ID" value="TDV57335.1"/>
    <property type="molecule type" value="Genomic_DNA"/>
</dbReference>
<dbReference type="InterPro" id="IPR001867">
    <property type="entry name" value="OmpR/PhoB-type_DNA-bd"/>
</dbReference>
<evidence type="ECO:0000313" key="6">
    <source>
        <dbReference type="Proteomes" id="UP000294927"/>
    </source>
</evidence>
<evidence type="ECO:0000313" key="5">
    <source>
        <dbReference type="EMBL" id="TDV57335.1"/>
    </source>
</evidence>
<dbReference type="SUPFAM" id="SSF48452">
    <property type="entry name" value="TPR-like"/>
    <property type="match status" value="2"/>
</dbReference>
<evidence type="ECO:0000256" key="2">
    <source>
        <dbReference type="ARBA" id="ARBA00023125"/>
    </source>
</evidence>
<proteinExistence type="inferred from homology"/>
<keyword evidence="6" id="KW-1185">Reference proteome</keyword>
<comment type="caution">
    <text evidence="5">The sequence shown here is derived from an EMBL/GenBank/DDBJ whole genome shotgun (WGS) entry which is preliminary data.</text>
</comment>
<feature type="domain" description="Bacterial transcriptional activator" evidence="4">
    <location>
        <begin position="90"/>
        <end position="234"/>
    </location>
</feature>
<sequence>MLGPLEVRAGDGAPVEVAGTRLRTLLILLALTDGVAGTQRLIDGVWGANPPAGAANALQALVSRLRRTLPEATVESHPAGYRLVVGPEVVDVTRFERLVADGRRALAGDPATASVLLRDALALWRGPALLDVAGSDLAASVVPRLDELRLAAVEDRVEADLRLGRGGELVTELTALVAEFPLRERLVGALMRALCAAGRPAEALTVFERARQVLADELGTDPSPELAALHVSVLRGADTPRTNLRAELTSFVGRDDDLVRVRGLVEEYRLTTLIGPGGSGKTRLSVEAARTLLAAMPDGVWFVELARVGDAAGVPQAVLAALGVREHVHGGRLGAEPTATDPVDLLVAALGNRRVLLVLDNCEHVVGAVAEFADRLLGACPALRILATSREPLGITGEALWPVEPLALPPAGTDGTGYAAVRLLVDRARAARPGFAVDDPATVVRICRALDGMPLAIELAAARLRTMTPAQLATRLDDRFPLLTGGSRVVLPRHQTLRAVVDWSWELLSEPERVLWRRLSVFAGGATQDAAEHVCAGGPVAAVDVLDLLSALVDKSLLTVSDGDGPRYRMLETIKAYGLERLAEAGERERVRQAHAAYFVDLAEAAEPRLRRHDQLVWLARLAADHDNLTAAIRHAVAAGDPASAVRLVAVAGWYWWLSGHKAEGAVLAGEALALQGEVDDEPRAAACAMAALLVLDGLRDEKAAARWFHTAHELASRTVHAHPLLRLLGPIEQILASYQDGTTEISVGVTEPLADDPDPWVRGTARLMHGHLLLNVGREHAAAEADFEAALAEYRQLGERWGTSFALTSLADLVAWRGDLATAVEHHAQALAALSELLSSDEVVHIRVKLAALRRRAGDLPGALTALAEASAEADHLGLPTATSAVAHLRGDFARRDGDLAAARTYLVDACTMAENLSVASQFHATVLDSLGYVEVAEGDVAAAHAHYVTALGWAIESMDAPVVAQILVGIANLALHQGDATQAAVLLGAEVAIRGTADLSREDTAEVTAATRAALTPEEFTLATARGATATLARLHDLTTPTLTP</sequence>
<dbReference type="Pfam" id="PF25872">
    <property type="entry name" value="HTH_77"/>
    <property type="match status" value="1"/>
</dbReference>
<evidence type="ECO:0000259" key="4">
    <source>
        <dbReference type="SMART" id="SM01043"/>
    </source>
</evidence>
<feature type="domain" description="OmpR/PhoB-type" evidence="3">
    <location>
        <begin position="12"/>
        <end position="83"/>
    </location>
</feature>
<dbReference type="CDD" id="cd15831">
    <property type="entry name" value="BTAD"/>
    <property type="match status" value="1"/>
</dbReference>
<keyword evidence="2" id="KW-0238">DNA-binding</keyword>
<accession>A0A4R7W538</accession>
<reference evidence="5 6" key="1">
    <citation type="submission" date="2019-03" db="EMBL/GenBank/DDBJ databases">
        <title>Genomic Encyclopedia of Archaeal and Bacterial Type Strains, Phase II (KMG-II): from individual species to whole genera.</title>
        <authorList>
            <person name="Goeker M."/>
        </authorList>
    </citation>
    <scope>NUCLEOTIDE SEQUENCE [LARGE SCALE GENOMIC DNA]</scope>
    <source>
        <strain evidence="5 6">DSM 45499</strain>
    </source>
</reference>
<dbReference type="PANTHER" id="PTHR47691:SF3">
    <property type="entry name" value="HTH-TYPE TRANSCRIPTIONAL REGULATOR RV0890C-RELATED"/>
    <property type="match status" value="1"/>
</dbReference>
<dbReference type="Gene3D" id="1.10.10.10">
    <property type="entry name" value="Winged helix-like DNA-binding domain superfamily/Winged helix DNA-binding domain"/>
    <property type="match status" value="1"/>
</dbReference>
<dbReference type="InterPro" id="IPR058852">
    <property type="entry name" value="HTH_77"/>
</dbReference>
<evidence type="ECO:0000256" key="1">
    <source>
        <dbReference type="ARBA" id="ARBA00005820"/>
    </source>
</evidence>
<dbReference type="InterPro" id="IPR016032">
    <property type="entry name" value="Sig_transdc_resp-reg_C-effctor"/>
</dbReference>
<dbReference type="GO" id="GO:0000160">
    <property type="term" value="P:phosphorelay signal transduction system"/>
    <property type="evidence" value="ECO:0007669"/>
    <property type="project" value="InterPro"/>
</dbReference>
<gene>
    <name evidence="5" type="ORF">CLV71_101206</name>
</gene>
<dbReference type="InterPro" id="IPR036388">
    <property type="entry name" value="WH-like_DNA-bd_sf"/>
</dbReference>
<dbReference type="Pfam" id="PF03704">
    <property type="entry name" value="BTAD"/>
    <property type="match status" value="1"/>
</dbReference>
<dbReference type="InterPro" id="IPR005158">
    <property type="entry name" value="BTAD"/>
</dbReference>
<dbReference type="InterPro" id="IPR027417">
    <property type="entry name" value="P-loop_NTPase"/>
</dbReference>
<evidence type="ECO:0000259" key="3">
    <source>
        <dbReference type="SMART" id="SM00862"/>
    </source>
</evidence>